<dbReference type="Proteomes" id="UP000076154">
    <property type="component" value="Unassembled WGS sequence"/>
</dbReference>
<dbReference type="Pfam" id="PF13176">
    <property type="entry name" value="TPR_7"/>
    <property type="match status" value="1"/>
</dbReference>
<feature type="repeat" description="TPR" evidence="1">
    <location>
        <begin position="979"/>
        <end position="1012"/>
    </location>
</feature>
<feature type="repeat" description="TPR" evidence="1">
    <location>
        <begin position="1179"/>
        <end position="1212"/>
    </location>
</feature>
<name>A0A369JW94_HYPMA</name>
<evidence type="ECO:0000259" key="3">
    <source>
        <dbReference type="SMART" id="SM00382"/>
    </source>
</evidence>
<feature type="repeat" description="TPR" evidence="1">
    <location>
        <begin position="1139"/>
        <end position="1172"/>
    </location>
</feature>
<proteinExistence type="predicted"/>
<feature type="repeat" description="TPR" evidence="1">
    <location>
        <begin position="1379"/>
        <end position="1412"/>
    </location>
</feature>
<feature type="repeat" description="TPR" evidence="1">
    <location>
        <begin position="1099"/>
        <end position="1132"/>
    </location>
</feature>
<dbReference type="InterPro" id="IPR003593">
    <property type="entry name" value="AAA+_ATPase"/>
</dbReference>
<dbReference type="PROSITE" id="PS50005">
    <property type="entry name" value="TPR"/>
    <property type="match status" value="12"/>
</dbReference>
<feature type="repeat" description="TPR" evidence="1">
    <location>
        <begin position="899"/>
        <end position="932"/>
    </location>
</feature>
<evidence type="ECO:0000313" key="4">
    <source>
        <dbReference type="EMBL" id="RDB22966.1"/>
    </source>
</evidence>
<dbReference type="PRINTS" id="PR00364">
    <property type="entry name" value="DISEASERSIST"/>
</dbReference>
<feature type="repeat" description="TPR" evidence="1">
    <location>
        <begin position="939"/>
        <end position="972"/>
    </location>
</feature>
<keyword evidence="1" id="KW-0802">TPR repeat</keyword>
<protein>
    <submittedName>
        <fullName evidence="4">Tetratricopeptide repeat protein 28</fullName>
    </submittedName>
</protein>
<feature type="domain" description="AAA+ ATPase" evidence="3">
    <location>
        <begin position="349"/>
        <end position="494"/>
    </location>
</feature>
<sequence>MAQHSRKKNLLNRWMRGSDGSTTESPILTDRAPIAKAKGSSSLTNLLSRSSTGMLASNSTMTVPATNAARLEVTPASVNAGELMNGIDAWDVALRKYEDLGDLGDKSLEEYLAVLAHQFDDFRNEGKAIRNVVTPIFTVLVKLIGVAGEAAGVANFASKAVAGAITILFEASNFCVETKNVTTAYNQMERLFHDLNSFFVRLNLYGVNTSPQLRSVLDAILRQTVEILVIAARMIKNGRLIQYISGFVGQGTDYQAAVQKLEELVYKELGIVHAENYKGIKDLSGATFLRRDDYRTISTDKLCFQLASLHLSTPSHPTIFKPVLPPRPRLVVGRDQEVDFIVDALINEASPRLAILGPGGMGKTTIALAVLHSERVPTRWPRSNRYFIDCEGVSSVALLVKELADVLRIPPNHRDFNVFDAILQALARQPAILCLDNFETPWDDHNLRPEIESALLRLDELPDLALLITMRGIQRPAPLSINWLTTLEPLRPLALEDAKLLFKTISHTMDKWSEELVSAVDGIPLAVKLLAQLIFEGMETTKSLLNRWSKEWTAVVENGGNDRLSKLDTSIQLSVSPVDASARQILGMLALLPDGLISSEEHTNRLQACIPKAVNLKSALTTLMRKALISNSGDRYQMLSPIRHFTLQHTVLSLDVKRGLVETYLRILLDPEVVSYSIMRPEMSNLRDILAMACCMENIIDLSTAAIAYTDWLLYLGLEAESILLQAIQSPNLLQKEQADCFQCLGKVYMHRAKLYDAEKSVQKALHLHEQIQDAAGQANDHERLGVLYMYWRKLEIAEESFKRALQLHEQTHNDIGQANDHQRLGELHMRRNQFDEAQVSFKQALQLHEQMHDGIGQANDHRHLAEVHMHRKQLGDAQRSLNLALELHKETHDEMGQANDHQKLGDVQMRQNRLEDAKESYRRALELHEKIHDIMGQANDHQKLGDIHMQRNQLDSAEESYREALRFHEQIQDGIGQPNDHSKLGDIHMRRNQLEEAEESYVRAIQLHEKIHDGIGQGNANQRLGKLHIRRNQLDTAEQFLKHAFQLHEQTRDDIGQLNDLFQLGDVYMRQNRLEDAEESYKRVIWLHEQRHDIMGQANGLQKLGDIQIHRNELEVAEKLYMKALELHEQAHDGIGQQNDYLKLGDLHMRRNQFDKAEEWYKQALPLHGQINDVVGQANVHQKLGDLYMHRNQFDDAVELYKQAIQLHEHANDGIGYANDHSRLGDLYIRRDQLEDAEEIYERAVGLHEQIHDVVGMANDHQRLGDLHFRRDRLEDAEKSYRQALLLHEQTNDGIGQANDHSKLGDIHIRRNQLEGAEVSYKQAFQLHEQTHDTMGQANDHRRIGDLHVHRNQLGDAEESYKTAVQLHKLAHDIIGLAYDHSKLGELYMRRNQFDDAEQSFTLAFGLNDQIDNVHGATKVRSLLRTLATCRADHGIASIEGATIDVKN</sequence>
<dbReference type="SUPFAM" id="SSF48452">
    <property type="entry name" value="TPR-like"/>
    <property type="match status" value="4"/>
</dbReference>
<feature type="region of interest" description="Disordered" evidence="2">
    <location>
        <begin position="1"/>
        <end position="26"/>
    </location>
</feature>
<feature type="repeat" description="TPR" evidence="1">
    <location>
        <begin position="1059"/>
        <end position="1092"/>
    </location>
</feature>
<dbReference type="SMART" id="SM00382">
    <property type="entry name" value="AAA"/>
    <property type="match status" value="1"/>
</dbReference>
<feature type="repeat" description="TPR" evidence="1">
    <location>
        <begin position="819"/>
        <end position="852"/>
    </location>
</feature>
<dbReference type="Gene3D" id="3.40.50.300">
    <property type="entry name" value="P-loop containing nucleotide triphosphate hydrolases"/>
    <property type="match status" value="1"/>
</dbReference>
<dbReference type="EMBL" id="LUEZ02000048">
    <property type="protein sequence ID" value="RDB22966.1"/>
    <property type="molecule type" value="Genomic_DNA"/>
</dbReference>
<dbReference type="Pfam" id="PF13424">
    <property type="entry name" value="TPR_12"/>
    <property type="match status" value="3"/>
</dbReference>
<comment type="caution">
    <text evidence="4">The sequence shown here is derived from an EMBL/GenBank/DDBJ whole genome shotgun (WGS) entry which is preliminary data.</text>
</comment>
<dbReference type="STRING" id="39966.A0A369JW94"/>
<dbReference type="InterPro" id="IPR027417">
    <property type="entry name" value="P-loop_NTPase"/>
</dbReference>
<dbReference type="InterPro" id="IPR031350">
    <property type="entry name" value="Goodbye_dom"/>
</dbReference>
<evidence type="ECO:0000256" key="1">
    <source>
        <dbReference type="PROSITE-ProRule" id="PRU00339"/>
    </source>
</evidence>
<organism evidence="4 5">
    <name type="scientific">Hypsizygus marmoreus</name>
    <name type="common">White beech mushroom</name>
    <name type="synonym">Agaricus marmoreus</name>
    <dbReference type="NCBI Taxonomy" id="39966"/>
    <lineage>
        <taxon>Eukaryota</taxon>
        <taxon>Fungi</taxon>
        <taxon>Dikarya</taxon>
        <taxon>Basidiomycota</taxon>
        <taxon>Agaricomycotina</taxon>
        <taxon>Agaricomycetes</taxon>
        <taxon>Agaricomycetidae</taxon>
        <taxon>Agaricales</taxon>
        <taxon>Tricholomatineae</taxon>
        <taxon>Lyophyllaceae</taxon>
        <taxon>Hypsizygus</taxon>
    </lineage>
</organism>
<keyword evidence="5" id="KW-1185">Reference proteome</keyword>
<dbReference type="PROSITE" id="PS50293">
    <property type="entry name" value="TPR_REGION"/>
    <property type="match status" value="1"/>
</dbReference>
<feature type="compositionally biased region" description="Basic residues" evidence="2">
    <location>
        <begin position="1"/>
        <end position="10"/>
    </location>
</feature>
<dbReference type="InterPro" id="IPR019734">
    <property type="entry name" value="TPR_rpt"/>
</dbReference>
<feature type="repeat" description="TPR" evidence="1">
    <location>
        <begin position="779"/>
        <end position="812"/>
    </location>
</feature>
<dbReference type="PANTHER" id="PTHR10098">
    <property type="entry name" value="RAPSYN-RELATED"/>
    <property type="match status" value="1"/>
</dbReference>
<dbReference type="SMART" id="SM00028">
    <property type="entry name" value="TPR"/>
    <property type="match status" value="17"/>
</dbReference>
<evidence type="ECO:0000313" key="5">
    <source>
        <dbReference type="Proteomes" id="UP000076154"/>
    </source>
</evidence>
<gene>
    <name evidence="4" type="primary">Ttc28_0</name>
    <name evidence="4" type="ORF">Hypma_009916</name>
</gene>
<dbReference type="InParanoid" id="A0A369JW94"/>
<reference evidence="4" key="1">
    <citation type="submission" date="2018-04" db="EMBL/GenBank/DDBJ databases">
        <title>Whole genome sequencing of Hypsizygus marmoreus.</title>
        <authorList>
            <person name="Choi I.-G."/>
            <person name="Min B."/>
            <person name="Kim J.-G."/>
            <person name="Kim S."/>
            <person name="Oh Y.-L."/>
            <person name="Kong W.-S."/>
            <person name="Park H."/>
            <person name="Jeong J."/>
            <person name="Song E.-S."/>
        </authorList>
    </citation>
    <scope>NUCLEOTIDE SEQUENCE [LARGE SCALE GENOMIC DNA]</scope>
    <source>
        <strain evidence="4">51987-8</strain>
    </source>
</reference>
<dbReference type="SUPFAM" id="SSF52540">
    <property type="entry name" value="P-loop containing nucleoside triphosphate hydrolases"/>
    <property type="match status" value="1"/>
</dbReference>
<dbReference type="Pfam" id="PF17109">
    <property type="entry name" value="Goodbye"/>
    <property type="match status" value="1"/>
</dbReference>
<feature type="repeat" description="TPR" evidence="1">
    <location>
        <begin position="1259"/>
        <end position="1292"/>
    </location>
</feature>
<dbReference type="Gene3D" id="1.25.40.10">
    <property type="entry name" value="Tetratricopeptide repeat domain"/>
    <property type="match status" value="4"/>
</dbReference>
<feature type="repeat" description="TPR" evidence="1">
    <location>
        <begin position="1219"/>
        <end position="1252"/>
    </location>
</feature>
<dbReference type="InterPro" id="IPR011990">
    <property type="entry name" value="TPR-like_helical_dom_sf"/>
</dbReference>
<evidence type="ECO:0000256" key="2">
    <source>
        <dbReference type="SAM" id="MobiDB-lite"/>
    </source>
</evidence>
<dbReference type="OrthoDB" id="621413at2759"/>
<dbReference type="Pfam" id="PF13432">
    <property type="entry name" value="TPR_16"/>
    <property type="match status" value="1"/>
</dbReference>
<accession>A0A369JW94</accession>